<evidence type="ECO:0000256" key="2">
    <source>
        <dbReference type="SAM" id="Phobius"/>
    </source>
</evidence>
<dbReference type="Proteomes" id="UP000257109">
    <property type="component" value="Unassembled WGS sequence"/>
</dbReference>
<name>A0A371FT61_MUCPR</name>
<keyword evidence="4" id="KW-1185">Reference proteome</keyword>
<comment type="caution">
    <text evidence="3">The sequence shown here is derived from an EMBL/GenBank/DDBJ whole genome shotgun (WGS) entry which is preliminary data.</text>
</comment>
<feature type="region of interest" description="Disordered" evidence="1">
    <location>
        <begin position="50"/>
        <end position="100"/>
    </location>
</feature>
<organism evidence="3 4">
    <name type="scientific">Mucuna pruriens</name>
    <name type="common">Velvet bean</name>
    <name type="synonym">Dolichos pruriens</name>
    <dbReference type="NCBI Taxonomy" id="157652"/>
    <lineage>
        <taxon>Eukaryota</taxon>
        <taxon>Viridiplantae</taxon>
        <taxon>Streptophyta</taxon>
        <taxon>Embryophyta</taxon>
        <taxon>Tracheophyta</taxon>
        <taxon>Spermatophyta</taxon>
        <taxon>Magnoliopsida</taxon>
        <taxon>eudicotyledons</taxon>
        <taxon>Gunneridae</taxon>
        <taxon>Pentapetalae</taxon>
        <taxon>rosids</taxon>
        <taxon>fabids</taxon>
        <taxon>Fabales</taxon>
        <taxon>Fabaceae</taxon>
        <taxon>Papilionoideae</taxon>
        <taxon>50 kb inversion clade</taxon>
        <taxon>NPAAA clade</taxon>
        <taxon>indigoferoid/millettioid clade</taxon>
        <taxon>Phaseoleae</taxon>
        <taxon>Mucuna</taxon>
    </lineage>
</organism>
<proteinExistence type="predicted"/>
<evidence type="ECO:0000256" key="1">
    <source>
        <dbReference type="SAM" id="MobiDB-lite"/>
    </source>
</evidence>
<keyword evidence="2" id="KW-0812">Transmembrane</keyword>
<dbReference type="EMBL" id="QJKJ01007900">
    <property type="protein sequence ID" value="RDX81549.1"/>
    <property type="molecule type" value="Genomic_DNA"/>
</dbReference>
<keyword evidence="2" id="KW-1133">Transmembrane helix</keyword>
<keyword evidence="2" id="KW-0472">Membrane</keyword>
<gene>
    <name evidence="3" type="ORF">CR513_37761</name>
</gene>
<feature type="non-terminal residue" evidence="3">
    <location>
        <position position="1"/>
    </location>
</feature>
<feature type="compositionally biased region" description="Polar residues" evidence="1">
    <location>
        <begin position="53"/>
        <end position="100"/>
    </location>
</feature>
<protein>
    <submittedName>
        <fullName evidence="3">Uncharacterized protein</fullName>
    </submittedName>
</protein>
<reference evidence="3" key="1">
    <citation type="submission" date="2018-05" db="EMBL/GenBank/DDBJ databases">
        <title>Draft genome of Mucuna pruriens seed.</title>
        <authorList>
            <person name="Nnadi N.E."/>
            <person name="Vos R."/>
            <person name="Hasami M.H."/>
            <person name="Devisetty U.K."/>
            <person name="Aguiy J.C."/>
        </authorList>
    </citation>
    <scope>NUCLEOTIDE SEQUENCE [LARGE SCALE GENOMIC DNA]</scope>
    <source>
        <strain evidence="3">JCA_2017</strain>
    </source>
</reference>
<sequence>MDFWLSLASLNLLLHYSMLIIPMLFKLLINDFSPMLSINASKNHDKSFEYTLPISNQPSHDPNDNTNDTIVTTSTCDSPHDSSLNNSPFVEMNPTSPSLS</sequence>
<evidence type="ECO:0000313" key="3">
    <source>
        <dbReference type="EMBL" id="RDX81549.1"/>
    </source>
</evidence>
<feature type="transmembrane region" description="Helical" evidence="2">
    <location>
        <begin position="12"/>
        <end position="29"/>
    </location>
</feature>
<dbReference type="AlphaFoldDB" id="A0A371FT61"/>
<accession>A0A371FT61</accession>
<evidence type="ECO:0000313" key="4">
    <source>
        <dbReference type="Proteomes" id="UP000257109"/>
    </source>
</evidence>